<dbReference type="EMBL" id="VSSQ01088035">
    <property type="protein sequence ID" value="MPN34805.1"/>
    <property type="molecule type" value="Genomic_DNA"/>
</dbReference>
<feature type="region of interest" description="Disordered" evidence="1">
    <location>
        <begin position="1"/>
        <end position="26"/>
    </location>
</feature>
<dbReference type="Gene3D" id="3.40.720.10">
    <property type="entry name" value="Alkaline Phosphatase, subunit A"/>
    <property type="match status" value="1"/>
</dbReference>
<accession>A0A645H735</accession>
<protein>
    <recommendedName>
        <fullName evidence="3">N-sulphoglucosamine sulphohydrolase C-terminal domain-containing protein</fullName>
    </recommendedName>
</protein>
<gene>
    <name evidence="2" type="ORF">SDC9_182299</name>
</gene>
<organism evidence="2">
    <name type="scientific">bioreactor metagenome</name>
    <dbReference type="NCBI Taxonomy" id="1076179"/>
    <lineage>
        <taxon>unclassified sequences</taxon>
        <taxon>metagenomes</taxon>
        <taxon>ecological metagenomes</taxon>
    </lineage>
</organism>
<evidence type="ECO:0000313" key="2">
    <source>
        <dbReference type="EMBL" id="MPN34805.1"/>
    </source>
</evidence>
<dbReference type="SUPFAM" id="SSF53649">
    <property type="entry name" value="Alkaline phosphatase-like"/>
    <property type="match status" value="1"/>
</dbReference>
<evidence type="ECO:0008006" key="3">
    <source>
        <dbReference type="Google" id="ProtNLM"/>
    </source>
</evidence>
<evidence type="ECO:0000256" key="1">
    <source>
        <dbReference type="SAM" id="MobiDB-lite"/>
    </source>
</evidence>
<name>A0A645H735_9ZZZZ</name>
<sequence>MELDHGPNSPYWPRISTQHTEGPAHSKGCMVRMGNYKYVLRLYETDEFYDLAADPMETDNRIADPAFAAQIQTMRDRMLQFYMETGDFVPSKMDTR</sequence>
<comment type="caution">
    <text evidence="2">The sequence shown here is derived from an EMBL/GenBank/DDBJ whole genome shotgun (WGS) entry which is preliminary data.</text>
</comment>
<proteinExistence type="predicted"/>
<dbReference type="AlphaFoldDB" id="A0A645H735"/>
<dbReference type="InterPro" id="IPR017850">
    <property type="entry name" value="Alkaline_phosphatase_core_sf"/>
</dbReference>
<reference evidence="2" key="1">
    <citation type="submission" date="2019-08" db="EMBL/GenBank/DDBJ databases">
        <authorList>
            <person name="Kucharzyk K."/>
            <person name="Murdoch R.W."/>
            <person name="Higgins S."/>
            <person name="Loffler F."/>
        </authorList>
    </citation>
    <scope>NUCLEOTIDE SEQUENCE</scope>
</reference>